<sequence length="97" mass="11348">MKASIVNVNVDLLRPVDEKLLHSFRNWLVRTIRNKYTRDVFTRNVRTLNMQGKKKFKGKSLVAKPNYKKVYVTLKNPSSIFPALYNTFNSVEDDAKE</sequence>
<dbReference type="GO" id="GO:0006412">
    <property type="term" value="P:translation"/>
    <property type="evidence" value="ECO:0007669"/>
    <property type="project" value="InterPro"/>
</dbReference>
<dbReference type="EMBL" id="JAATIP010000155">
    <property type="protein sequence ID" value="KAF4365988.1"/>
    <property type="molecule type" value="Genomic_DNA"/>
</dbReference>
<dbReference type="InterPro" id="IPR012678">
    <property type="entry name" value="Ribosomal_uL23/eL15/eS24_sf"/>
</dbReference>
<evidence type="ECO:0000256" key="2">
    <source>
        <dbReference type="ARBA" id="ARBA00023274"/>
    </source>
</evidence>
<dbReference type="GO" id="GO:0003735">
    <property type="term" value="F:structural constituent of ribosome"/>
    <property type="evidence" value="ECO:0007669"/>
    <property type="project" value="InterPro"/>
</dbReference>
<evidence type="ECO:0008006" key="5">
    <source>
        <dbReference type="Google" id="ProtNLM"/>
    </source>
</evidence>
<dbReference type="GO" id="GO:1990904">
    <property type="term" value="C:ribonucleoprotein complex"/>
    <property type="evidence" value="ECO:0007669"/>
    <property type="project" value="UniProtKB-KW"/>
</dbReference>
<reference evidence="3 4" key="1">
    <citation type="journal article" date="2020" name="bioRxiv">
        <title>Sequence and annotation of 42 cannabis genomes reveals extensive copy number variation in cannabinoid synthesis and pathogen resistance genes.</title>
        <authorList>
            <person name="Mckernan K.J."/>
            <person name="Helbert Y."/>
            <person name="Kane L.T."/>
            <person name="Ebling H."/>
            <person name="Zhang L."/>
            <person name="Liu B."/>
            <person name="Eaton Z."/>
            <person name="Mclaughlin S."/>
            <person name="Kingan S."/>
            <person name="Baybayan P."/>
            <person name="Concepcion G."/>
            <person name="Jordan M."/>
            <person name="Riva A."/>
            <person name="Barbazuk W."/>
            <person name="Harkins T."/>
        </authorList>
    </citation>
    <scope>NUCLEOTIDE SEQUENCE [LARGE SCALE GENOMIC DNA]</scope>
    <source>
        <strain evidence="4">cv. Jamaican Lion 4</strain>
        <tissue evidence="3">Leaf</tissue>
    </source>
</reference>
<keyword evidence="1" id="KW-0689">Ribosomal protein</keyword>
<accession>A0A7J6F5X1</accession>
<comment type="caution">
    <text evidence="3">The sequence shown here is derived from an EMBL/GenBank/DDBJ whole genome shotgun (WGS) entry which is preliminary data.</text>
</comment>
<dbReference type="InterPro" id="IPR012677">
    <property type="entry name" value="Nucleotide-bd_a/b_plait_sf"/>
</dbReference>
<dbReference type="Gene3D" id="3.30.70.330">
    <property type="match status" value="1"/>
</dbReference>
<name>A0A7J6F5X1_CANSA</name>
<evidence type="ECO:0000256" key="1">
    <source>
        <dbReference type="ARBA" id="ARBA00022980"/>
    </source>
</evidence>
<dbReference type="AlphaFoldDB" id="A0A7J6F5X1"/>
<dbReference type="GO" id="GO:0005840">
    <property type="term" value="C:ribosome"/>
    <property type="evidence" value="ECO:0007669"/>
    <property type="project" value="UniProtKB-KW"/>
</dbReference>
<proteinExistence type="predicted"/>
<evidence type="ECO:0000313" key="3">
    <source>
        <dbReference type="EMBL" id="KAF4365988.1"/>
    </source>
</evidence>
<organism evidence="3 4">
    <name type="scientific">Cannabis sativa</name>
    <name type="common">Hemp</name>
    <name type="synonym">Marijuana</name>
    <dbReference type="NCBI Taxonomy" id="3483"/>
    <lineage>
        <taxon>Eukaryota</taxon>
        <taxon>Viridiplantae</taxon>
        <taxon>Streptophyta</taxon>
        <taxon>Embryophyta</taxon>
        <taxon>Tracheophyta</taxon>
        <taxon>Spermatophyta</taxon>
        <taxon>Magnoliopsida</taxon>
        <taxon>eudicotyledons</taxon>
        <taxon>Gunneridae</taxon>
        <taxon>Pentapetalae</taxon>
        <taxon>rosids</taxon>
        <taxon>fabids</taxon>
        <taxon>Rosales</taxon>
        <taxon>Cannabaceae</taxon>
        <taxon>Cannabis</taxon>
    </lineage>
</organism>
<gene>
    <name evidence="3" type="ORF">F8388_019232</name>
</gene>
<keyword evidence="2" id="KW-0687">Ribonucleoprotein</keyword>
<evidence type="ECO:0000313" key="4">
    <source>
        <dbReference type="Proteomes" id="UP000525078"/>
    </source>
</evidence>
<dbReference type="GO" id="GO:0003729">
    <property type="term" value="F:mRNA binding"/>
    <property type="evidence" value="ECO:0007669"/>
    <property type="project" value="UniProtKB-ARBA"/>
</dbReference>
<dbReference type="SUPFAM" id="SSF54189">
    <property type="entry name" value="Ribosomal proteins S24e, L23 and L15e"/>
    <property type="match status" value="1"/>
</dbReference>
<dbReference type="Proteomes" id="UP000525078">
    <property type="component" value="Unassembled WGS sequence"/>
</dbReference>
<protein>
    <recommendedName>
        <fullName evidence="5">Ribosomal protein L23</fullName>
    </recommendedName>
</protein>